<sequence>MSKTAVFPQLKTNGLQQPPSKTMEWIMPKYPPDLDNVMIVLDVGKGRFQMPLRGFFKYRHTHLGSYVFTPMACPPSSTPNQKSGSTDETMSQTKESEAKAMIPGWCLKTPCAQVQWESHKYHWYYHIERSDVLFRYVIKYLSNPKLFLESRPPPLQYASTNPLSDCDDIKMEDILAEIDFYGLNQFLPKNLPLRFSSSESLDSGLGLIEQNIAQLGKNMIDLIQCCYRQEHQSVAKHYDTVEDHDHDCRTILSEEVDATSLDMLASLAVAELTDIRTNYSEPDHSIETTKPSK</sequence>
<protein>
    <submittedName>
        <fullName evidence="2">Uncharacterized protein</fullName>
    </submittedName>
</protein>
<evidence type="ECO:0000256" key="1">
    <source>
        <dbReference type="SAM" id="MobiDB-lite"/>
    </source>
</evidence>
<organism evidence="2 3">
    <name type="scientific">Reticulomyxa filosa</name>
    <dbReference type="NCBI Taxonomy" id="46433"/>
    <lineage>
        <taxon>Eukaryota</taxon>
        <taxon>Sar</taxon>
        <taxon>Rhizaria</taxon>
        <taxon>Retaria</taxon>
        <taxon>Foraminifera</taxon>
        <taxon>Monothalamids</taxon>
        <taxon>Reticulomyxidae</taxon>
        <taxon>Reticulomyxa</taxon>
    </lineage>
</organism>
<feature type="region of interest" description="Disordered" evidence="1">
    <location>
        <begin position="75"/>
        <end position="94"/>
    </location>
</feature>
<comment type="caution">
    <text evidence="2">The sequence shown here is derived from an EMBL/GenBank/DDBJ whole genome shotgun (WGS) entry which is preliminary data.</text>
</comment>
<proteinExistence type="predicted"/>
<dbReference type="AlphaFoldDB" id="X6N9S0"/>
<dbReference type="Proteomes" id="UP000023152">
    <property type="component" value="Unassembled WGS sequence"/>
</dbReference>
<reference evidence="2 3" key="1">
    <citation type="journal article" date="2013" name="Curr. Biol.">
        <title>The Genome of the Foraminiferan Reticulomyxa filosa.</title>
        <authorList>
            <person name="Glockner G."/>
            <person name="Hulsmann N."/>
            <person name="Schleicher M."/>
            <person name="Noegel A.A."/>
            <person name="Eichinger L."/>
            <person name="Gallinger C."/>
            <person name="Pawlowski J."/>
            <person name="Sierra R."/>
            <person name="Euteneuer U."/>
            <person name="Pillet L."/>
            <person name="Moustafa A."/>
            <person name="Platzer M."/>
            <person name="Groth M."/>
            <person name="Szafranski K."/>
            <person name="Schliwa M."/>
        </authorList>
    </citation>
    <scope>NUCLEOTIDE SEQUENCE [LARGE SCALE GENOMIC DNA]</scope>
</reference>
<dbReference type="Gene3D" id="3.30.710.10">
    <property type="entry name" value="Potassium Channel Kv1.1, Chain A"/>
    <property type="match status" value="1"/>
</dbReference>
<evidence type="ECO:0000313" key="3">
    <source>
        <dbReference type="Proteomes" id="UP000023152"/>
    </source>
</evidence>
<feature type="non-terminal residue" evidence="2">
    <location>
        <position position="293"/>
    </location>
</feature>
<evidence type="ECO:0000313" key="2">
    <source>
        <dbReference type="EMBL" id="ETO22663.1"/>
    </source>
</evidence>
<dbReference type="InterPro" id="IPR011333">
    <property type="entry name" value="SKP1/BTB/POZ_sf"/>
</dbReference>
<dbReference type="EMBL" id="ASPP01010560">
    <property type="protein sequence ID" value="ETO22663.1"/>
    <property type="molecule type" value="Genomic_DNA"/>
</dbReference>
<accession>X6N9S0</accession>
<keyword evidence="3" id="KW-1185">Reference proteome</keyword>
<name>X6N9S0_RETFI</name>
<gene>
    <name evidence="2" type="ORF">RFI_14530</name>
</gene>
<feature type="compositionally biased region" description="Polar residues" evidence="1">
    <location>
        <begin position="78"/>
        <end position="93"/>
    </location>
</feature>